<name>A0A5C4N4K4_9RHOB</name>
<gene>
    <name evidence="2" type="ORF">FHG66_02680</name>
</gene>
<keyword evidence="1" id="KW-0812">Transmembrane</keyword>
<protein>
    <recommendedName>
        <fullName evidence="4">Cation/multidrug efflux pump</fullName>
    </recommendedName>
</protein>
<keyword evidence="3" id="KW-1185">Reference proteome</keyword>
<evidence type="ECO:0000256" key="1">
    <source>
        <dbReference type="SAM" id="Phobius"/>
    </source>
</evidence>
<dbReference type="RefSeq" id="WP_139075145.1">
    <property type="nucleotide sequence ID" value="NZ_VDFU01000002.1"/>
</dbReference>
<organism evidence="2 3">
    <name type="scientific">Rubellimicrobium rubrum</name>
    <dbReference type="NCBI Taxonomy" id="2585369"/>
    <lineage>
        <taxon>Bacteria</taxon>
        <taxon>Pseudomonadati</taxon>
        <taxon>Pseudomonadota</taxon>
        <taxon>Alphaproteobacteria</taxon>
        <taxon>Rhodobacterales</taxon>
        <taxon>Roseobacteraceae</taxon>
        <taxon>Rubellimicrobium</taxon>
    </lineage>
</organism>
<evidence type="ECO:0000313" key="2">
    <source>
        <dbReference type="EMBL" id="TNC52461.1"/>
    </source>
</evidence>
<proteinExistence type="predicted"/>
<dbReference type="Proteomes" id="UP000305887">
    <property type="component" value="Unassembled WGS sequence"/>
</dbReference>
<evidence type="ECO:0000313" key="3">
    <source>
        <dbReference type="Proteomes" id="UP000305887"/>
    </source>
</evidence>
<feature type="transmembrane region" description="Helical" evidence="1">
    <location>
        <begin position="6"/>
        <end position="25"/>
    </location>
</feature>
<comment type="caution">
    <text evidence="2">The sequence shown here is derived from an EMBL/GenBank/DDBJ whole genome shotgun (WGS) entry which is preliminary data.</text>
</comment>
<keyword evidence="1" id="KW-0472">Membrane</keyword>
<dbReference type="AlphaFoldDB" id="A0A5C4N4K4"/>
<keyword evidence="1" id="KW-1133">Transmembrane helix</keyword>
<feature type="transmembrane region" description="Helical" evidence="1">
    <location>
        <begin position="65"/>
        <end position="84"/>
    </location>
</feature>
<evidence type="ECO:0008006" key="4">
    <source>
        <dbReference type="Google" id="ProtNLM"/>
    </source>
</evidence>
<sequence length="87" mass="10435">MGFLRVLLFVLLILLVLYFILSVWLRLREKRRMREEWEAGDRLVERDIFVEVGMADYDRSLRRRLLWLVVIGPMAGLLLLLYLLNVS</sequence>
<dbReference type="EMBL" id="VDFU01000002">
    <property type="protein sequence ID" value="TNC52461.1"/>
    <property type="molecule type" value="Genomic_DNA"/>
</dbReference>
<reference evidence="2 3" key="1">
    <citation type="submission" date="2019-06" db="EMBL/GenBank/DDBJ databases">
        <title>YIM 131921 draft genome.</title>
        <authorList>
            <person name="Jiang L."/>
        </authorList>
    </citation>
    <scope>NUCLEOTIDE SEQUENCE [LARGE SCALE GENOMIC DNA]</scope>
    <source>
        <strain evidence="2 3">YIM 131921</strain>
    </source>
</reference>
<accession>A0A5C4N4K4</accession>